<reference evidence="3" key="3">
    <citation type="submission" date="2025-09" db="UniProtKB">
        <authorList>
            <consortium name="Ensembl"/>
        </authorList>
    </citation>
    <scope>IDENTIFICATION</scope>
</reference>
<dbReference type="InterPro" id="IPR013783">
    <property type="entry name" value="Ig-like_fold"/>
</dbReference>
<feature type="signal peptide" evidence="1">
    <location>
        <begin position="1"/>
        <end position="21"/>
    </location>
</feature>
<dbReference type="Proteomes" id="UP000472265">
    <property type="component" value="Chromosome 23"/>
</dbReference>
<feature type="chain" id="PRO_5025558811" description="Ig-like domain-containing protein" evidence="1">
    <location>
        <begin position="22"/>
        <end position="125"/>
    </location>
</feature>
<dbReference type="AlphaFoldDB" id="A0A671WQT2"/>
<feature type="domain" description="Ig-like" evidence="2">
    <location>
        <begin position="17"/>
        <end position="124"/>
    </location>
</feature>
<dbReference type="InterPro" id="IPR036179">
    <property type="entry name" value="Ig-like_dom_sf"/>
</dbReference>
<dbReference type="PROSITE" id="PS50835">
    <property type="entry name" value="IG_LIKE"/>
    <property type="match status" value="1"/>
</dbReference>
<dbReference type="SUPFAM" id="SSF48726">
    <property type="entry name" value="Immunoglobulin"/>
    <property type="match status" value="1"/>
</dbReference>
<accession>A0A671WQT2</accession>
<reference evidence="3" key="1">
    <citation type="submission" date="2021-04" db="EMBL/GenBank/DDBJ databases">
        <authorList>
            <consortium name="Wellcome Sanger Institute Data Sharing"/>
        </authorList>
    </citation>
    <scope>NUCLEOTIDE SEQUENCE [LARGE SCALE GENOMIC DNA]</scope>
</reference>
<organism evidence="3 4">
    <name type="scientific">Sparus aurata</name>
    <name type="common">Gilthead sea bream</name>
    <dbReference type="NCBI Taxonomy" id="8175"/>
    <lineage>
        <taxon>Eukaryota</taxon>
        <taxon>Metazoa</taxon>
        <taxon>Chordata</taxon>
        <taxon>Craniata</taxon>
        <taxon>Vertebrata</taxon>
        <taxon>Euteleostomi</taxon>
        <taxon>Actinopterygii</taxon>
        <taxon>Neopterygii</taxon>
        <taxon>Teleostei</taxon>
        <taxon>Neoteleostei</taxon>
        <taxon>Acanthomorphata</taxon>
        <taxon>Eupercaria</taxon>
        <taxon>Spariformes</taxon>
        <taxon>Sparidae</taxon>
        <taxon>Sparus</taxon>
    </lineage>
</organism>
<dbReference type="InterPro" id="IPR050199">
    <property type="entry name" value="IgHV"/>
</dbReference>
<evidence type="ECO:0000313" key="3">
    <source>
        <dbReference type="Ensembl" id="ENSSAUP00010041363.1"/>
    </source>
</evidence>
<protein>
    <recommendedName>
        <fullName evidence="2">Ig-like domain-containing protein</fullName>
    </recommendedName>
</protein>
<sequence>MSRFLFGSILVKLLFSPGVCSQTLTESEPAMKQHGESHRLTCTYAGISDSDADISWIRQAEGQGLEWVSHISAPSGADKLYSTSKKRSSHQITFNTNHVLCSSAAAACCWLLDPVSLTEAETLTV</sequence>
<keyword evidence="4" id="KW-1185">Reference proteome</keyword>
<evidence type="ECO:0000259" key="2">
    <source>
        <dbReference type="PROSITE" id="PS50835"/>
    </source>
</evidence>
<name>A0A671WQT2_SPAAU</name>
<reference evidence="3" key="2">
    <citation type="submission" date="2025-08" db="UniProtKB">
        <authorList>
            <consortium name="Ensembl"/>
        </authorList>
    </citation>
    <scope>IDENTIFICATION</scope>
</reference>
<proteinExistence type="predicted"/>
<dbReference type="Ensembl" id="ENSSAUT00010043561.1">
    <property type="protein sequence ID" value="ENSSAUP00010041363.1"/>
    <property type="gene ID" value="ENSSAUG00010017376.1"/>
</dbReference>
<evidence type="ECO:0000313" key="4">
    <source>
        <dbReference type="Proteomes" id="UP000472265"/>
    </source>
</evidence>
<dbReference type="PANTHER" id="PTHR23266">
    <property type="entry name" value="IMMUNOGLOBULIN HEAVY CHAIN"/>
    <property type="match status" value="1"/>
</dbReference>
<dbReference type="Gene3D" id="2.60.40.10">
    <property type="entry name" value="Immunoglobulins"/>
    <property type="match status" value="1"/>
</dbReference>
<dbReference type="InterPro" id="IPR007110">
    <property type="entry name" value="Ig-like_dom"/>
</dbReference>
<evidence type="ECO:0000256" key="1">
    <source>
        <dbReference type="SAM" id="SignalP"/>
    </source>
</evidence>
<dbReference type="InParanoid" id="A0A671WQT2"/>
<dbReference type="GeneTree" id="ENSGT00940000177227"/>
<keyword evidence="1" id="KW-0732">Signal</keyword>